<feature type="transmembrane region" description="Helical" evidence="1">
    <location>
        <begin position="34"/>
        <end position="56"/>
    </location>
</feature>
<accession>A0A1V5ZPJ1</accession>
<keyword evidence="1" id="KW-0812">Transmembrane</keyword>
<organism evidence="2">
    <name type="scientific">candidate division CPR1 bacterium ADurb.Bin160</name>
    <dbReference type="NCBI Taxonomy" id="1852826"/>
    <lineage>
        <taxon>Bacteria</taxon>
        <taxon>candidate division CPR1</taxon>
    </lineage>
</organism>
<dbReference type="Proteomes" id="UP000485621">
    <property type="component" value="Unassembled WGS sequence"/>
</dbReference>
<name>A0A1V5ZPJ1_9BACT</name>
<dbReference type="AlphaFoldDB" id="A0A1V5ZPJ1"/>
<keyword evidence="1" id="KW-0472">Membrane</keyword>
<evidence type="ECO:0000256" key="1">
    <source>
        <dbReference type="SAM" id="Phobius"/>
    </source>
</evidence>
<reference evidence="2" key="1">
    <citation type="submission" date="2017-02" db="EMBL/GenBank/DDBJ databases">
        <title>Delving into the versatile metabolic prowess of the omnipresent phylum Bacteroidetes.</title>
        <authorList>
            <person name="Nobu M.K."/>
            <person name="Mei R."/>
            <person name="Narihiro T."/>
            <person name="Kuroda K."/>
            <person name="Liu W.-T."/>
        </authorList>
    </citation>
    <scope>NUCLEOTIDE SEQUENCE</scope>
    <source>
        <strain evidence="2">ADurb.Bin160</strain>
    </source>
</reference>
<gene>
    <name evidence="2" type="ORF">BWY04_00386</name>
</gene>
<proteinExistence type="predicted"/>
<comment type="caution">
    <text evidence="2">The sequence shown here is derived from an EMBL/GenBank/DDBJ whole genome shotgun (WGS) entry which is preliminary data.</text>
</comment>
<protein>
    <submittedName>
        <fullName evidence="2">Uncharacterized protein</fullName>
    </submittedName>
</protein>
<sequence>MCFCAISRPYSSCHGVILTTQVHSKETTLSSHMIGMFLFIIGIITFCHINFLYLLSCGFTATATSAKIVLRFFVGTLIETHLDSIKYLITNSFFFFFLINRLVFNTFVCNSLLRETTFFSK</sequence>
<feature type="transmembrane region" description="Helical" evidence="1">
    <location>
        <begin position="93"/>
        <end position="113"/>
    </location>
</feature>
<evidence type="ECO:0000313" key="2">
    <source>
        <dbReference type="EMBL" id="OQB42165.1"/>
    </source>
</evidence>
<keyword evidence="1" id="KW-1133">Transmembrane helix</keyword>
<dbReference type="EMBL" id="MWDB01000005">
    <property type="protein sequence ID" value="OQB42165.1"/>
    <property type="molecule type" value="Genomic_DNA"/>
</dbReference>